<dbReference type="Proteomes" id="UP000596742">
    <property type="component" value="Unassembled WGS sequence"/>
</dbReference>
<gene>
    <name evidence="4" type="ORF">MGAL_10B046390</name>
</gene>
<comment type="similarity">
    <text evidence="1 2">Belongs to the serpin family.</text>
</comment>
<dbReference type="GO" id="GO:0004867">
    <property type="term" value="F:serine-type endopeptidase inhibitor activity"/>
    <property type="evidence" value="ECO:0007669"/>
    <property type="project" value="InterPro"/>
</dbReference>
<evidence type="ECO:0000313" key="5">
    <source>
        <dbReference type="Proteomes" id="UP000596742"/>
    </source>
</evidence>
<keyword evidence="5" id="KW-1185">Reference proteome</keyword>
<protein>
    <submittedName>
        <fullName evidence="4">Serpin B</fullName>
    </submittedName>
</protein>
<reference evidence="4" key="1">
    <citation type="submission" date="2018-11" db="EMBL/GenBank/DDBJ databases">
        <authorList>
            <person name="Alioto T."/>
            <person name="Alioto T."/>
        </authorList>
    </citation>
    <scope>NUCLEOTIDE SEQUENCE</scope>
</reference>
<evidence type="ECO:0000256" key="1">
    <source>
        <dbReference type="ARBA" id="ARBA00009500"/>
    </source>
</evidence>
<evidence type="ECO:0000256" key="2">
    <source>
        <dbReference type="RuleBase" id="RU000411"/>
    </source>
</evidence>
<dbReference type="OrthoDB" id="671595at2759"/>
<dbReference type="Pfam" id="PF00079">
    <property type="entry name" value="Serpin"/>
    <property type="match status" value="1"/>
</dbReference>
<dbReference type="EMBL" id="UYJE01005857">
    <property type="protein sequence ID" value="VDI40992.1"/>
    <property type="molecule type" value="Genomic_DNA"/>
</dbReference>
<sequence>MKKIQFSSYLPEKVVLKVFLCLFLLLNLFILTFSSSSSNMADSNLNNDTSAALSKSNLQFTFKLHKELTKGNSDNVFFSPFSISTALAMTFLGAREKTAEQMADALGISDMKDEVHQNFEKYLSIILKENENFTLHTANRLFPNHLSKVETDYINSCIKHYQADILPLDFSQGEVSRKIINEWVSKSTNDKIKDLIGSGILKPDVFMVLVNAIYFKGNWASQFDEKKTRKDRFHINLSEEVEVDMMYQKKKFPYTYNPQHLCSVLELPYKGDSLSMLFILPDMTDGLSAIEEAMNPDLFNELQSTLRNNSDVEVFIPKFKLETQFELSTILSKLGMPDAFNEAKADFSGMDKTKNVYISKVIHKAFVEVNEEGTEAAAATGVVMMTRAAVRRLIFKADKPFLFFIKDKRSNIILFSGRYSGPEGNVVRAREDL</sequence>
<dbReference type="PANTHER" id="PTHR11461">
    <property type="entry name" value="SERINE PROTEASE INHIBITOR, SERPIN"/>
    <property type="match status" value="1"/>
</dbReference>
<dbReference type="FunFam" id="3.30.497.10:FF:000001">
    <property type="entry name" value="Serine protease inhibitor"/>
    <property type="match status" value="1"/>
</dbReference>
<dbReference type="CDD" id="cd19590">
    <property type="entry name" value="serpin_thermopin-like"/>
    <property type="match status" value="1"/>
</dbReference>
<name>A0A8B6EWL8_MYTGA</name>
<accession>A0A8B6EWL8</accession>
<dbReference type="Gene3D" id="3.30.497.10">
    <property type="entry name" value="Antithrombin, subunit I, domain 2"/>
    <property type="match status" value="1"/>
</dbReference>
<dbReference type="InterPro" id="IPR036186">
    <property type="entry name" value="Serpin_sf"/>
</dbReference>
<proteinExistence type="inferred from homology"/>
<dbReference type="InterPro" id="IPR023796">
    <property type="entry name" value="Serpin_dom"/>
</dbReference>
<organism evidence="4 5">
    <name type="scientific">Mytilus galloprovincialis</name>
    <name type="common">Mediterranean mussel</name>
    <dbReference type="NCBI Taxonomy" id="29158"/>
    <lineage>
        <taxon>Eukaryota</taxon>
        <taxon>Metazoa</taxon>
        <taxon>Spiralia</taxon>
        <taxon>Lophotrochozoa</taxon>
        <taxon>Mollusca</taxon>
        <taxon>Bivalvia</taxon>
        <taxon>Autobranchia</taxon>
        <taxon>Pteriomorphia</taxon>
        <taxon>Mytilida</taxon>
        <taxon>Mytiloidea</taxon>
        <taxon>Mytilidae</taxon>
        <taxon>Mytilinae</taxon>
        <taxon>Mytilus</taxon>
    </lineage>
</organism>
<feature type="domain" description="Serpin" evidence="3">
    <location>
        <begin position="62"/>
        <end position="422"/>
    </location>
</feature>
<dbReference type="SUPFAM" id="SSF56574">
    <property type="entry name" value="Serpins"/>
    <property type="match status" value="1"/>
</dbReference>
<dbReference type="InterPro" id="IPR000215">
    <property type="entry name" value="Serpin_fam"/>
</dbReference>
<dbReference type="InterPro" id="IPR023795">
    <property type="entry name" value="Serpin_CS"/>
</dbReference>
<dbReference type="InterPro" id="IPR042178">
    <property type="entry name" value="Serpin_sf_1"/>
</dbReference>
<dbReference type="InterPro" id="IPR042185">
    <property type="entry name" value="Serpin_sf_2"/>
</dbReference>
<dbReference type="SMART" id="SM00093">
    <property type="entry name" value="SERPIN"/>
    <property type="match status" value="1"/>
</dbReference>
<evidence type="ECO:0000313" key="4">
    <source>
        <dbReference type="EMBL" id="VDI40992.1"/>
    </source>
</evidence>
<dbReference type="Gene3D" id="2.30.39.10">
    <property type="entry name" value="Alpha-1-antitrypsin, domain 1"/>
    <property type="match status" value="1"/>
</dbReference>
<evidence type="ECO:0000259" key="3">
    <source>
        <dbReference type="SMART" id="SM00093"/>
    </source>
</evidence>
<dbReference type="PROSITE" id="PS00284">
    <property type="entry name" value="SERPIN"/>
    <property type="match status" value="1"/>
</dbReference>
<dbReference type="GO" id="GO:0005615">
    <property type="term" value="C:extracellular space"/>
    <property type="evidence" value="ECO:0007669"/>
    <property type="project" value="InterPro"/>
</dbReference>
<comment type="caution">
    <text evidence="4">The sequence shown here is derived from an EMBL/GenBank/DDBJ whole genome shotgun (WGS) entry which is preliminary data.</text>
</comment>
<dbReference type="AlphaFoldDB" id="A0A8B6EWL8"/>
<dbReference type="PANTHER" id="PTHR11461:SF211">
    <property type="entry name" value="GH10112P-RELATED"/>
    <property type="match status" value="1"/>
</dbReference>